<comment type="caution">
    <text evidence="2">The sequence shown here is derived from an EMBL/GenBank/DDBJ whole genome shotgun (WGS) entry which is preliminary data.</text>
</comment>
<reference evidence="2 3" key="1">
    <citation type="submission" date="2019-03" db="EMBL/GenBank/DDBJ databases">
        <title>Draft genome sequences of novel Actinobacteria.</title>
        <authorList>
            <person name="Sahin N."/>
            <person name="Ay H."/>
            <person name="Saygin H."/>
        </authorList>
    </citation>
    <scope>NUCLEOTIDE SEQUENCE [LARGE SCALE GENOMIC DNA]</scope>
    <source>
        <strain evidence="2 3">H3C3</strain>
    </source>
</reference>
<dbReference type="PROSITE" id="PS00018">
    <property type="entry name" value="EF_HAND_1"/>
    <property type="match status" value="2"/>
</dbReference>
<dbReference type="OrthoDB" id="7356823at2"/>
<dbReference type="SMART" id="SM00054">
    <property type="entry name" value="EFh"/>
    <property type="match status" value="3"/>
</dbReference>
<dbReference type="Proteomes" id="UP000294513">
    <property type="component" value="Unassembled WGS sequence"/>
</dbReference>
<name>A0A4R5BUH2_9ACTN</name>
<evidence type="ECO:0000313" key="3">
    <source>
        <dbReference type="Proteomes" id="UP000294513"/>
    </source>
</evidence>
<keyword evidence="3" id="KW-1185">Reference proteome</keyword>
<proteinExistence type="predicted"/>
<feature type="domain" description="EF-hand" evidence="1">
    <location>
        <begin position="148"/>
        <end position="183"/>
    </location>
</feature>
<dbReference type="CDD" id="cd00051">
    <property type="entry name" value="EFh"/>
    <property type="match status" value="1"/>
</dbReference>
<dbReference type="Pfam" id="PF13202">
    <property type="entry name" value="EF-hand_5"/>
    <property type="match status" value="1"/>
</dbReference>
<dbReference type="PROSITE" id="PS50222">
    <property type="entry name" value="EF_HAND_2"/>
    <property type="match status" value="2"/>
</dbReference>
<dbReference type="AlphaFoldDB" id="A0A4R5BUH2"/>
<dbReference type="InterPro" id="IPR011992">
    <property type="entry name" value="EF-hand-dom_pair"/>
</dbReference>
<sequence length="197" mass="22147">MDVRRSKQTGAKMTTASSDLRFQKFNRWFKTADVDDDGLVDRRDFEQYGKAYAKALGIPPDSDKYQRMVEVSKGVWDLQAPHDHDGTVRMNIEQWIEAAVAGMQSRRDDYLARASAVADAYFEAADADGTGRLSRDEHSRMLQVTMAVSGDDARAVFDRMDLDGDGAISRDEFRQGFIDFLSSDDPDAPGNWFFGPL</sequence>
<evidence type="ECO:0000313" key="2">
    <source>
        <dbReference type="EMBL" id="TDD87834.1"/>
    </source>
</evidence>
<dbReference type="SUPFAM" id="SSF47473">
    <property type="entry name" value="EF-hand"/>
    <property type="match status" value="1"/>
</dbReference>
<feature type="domain" description="EF-hand" evidence="1">
    <location>
        <begin position="20"/>
        <end position="55"/>
    </location>
</feature>
<accession>A0A4R5BUH2</accession>
<dbReference type="InterPro" id="IPR002048">
    <property type="entry name" value="EF_hand_dom"/>
</dbReference>
<evidence type="ECO:0000259" key="1">
    <source>
        <dbReference type="PROSITE" id="PS50222"/>
    </source>
</evidence>
<dbReference type="InterPro" id="IPR018247">
    <property type="entry name" value="EF_Hand_1_Ca_BS"/>
</dbReference>
<dbReference type="EMBL" id="SMKU01000068">
    <property type="protein sequence ID" value="TDD87834.1"/>
    <property type="molecule type" value="Genomic_DNA"/>
</dbReference>
<protein>
    <submittedName>
        <fullName evidence="2">EF-hand domain-containing protein</fullName>
    </submittedName>
</protein>
<organism evidence="2 3">
    <name type="scientific">Actinomadura rubrisoli</name>
    <dbReference type="NCBI Taxonomy" id="2530368"/>
    <lineage>
        <taxon>Bacteria</taxon>
        <taxon>Bacillati</taxon>
        <taxon>Actinomycetota</taxon>
        <taxon>Actinomycetes</taxon>
        <taxon>Streptosporangiales</taxon>
        <taxon>Thermomonosporaceae</taxon>
        <taxon>Actinomadura</taxon>
    </lineage>
</organism>
<dbReference type="Pfam" id="PF13499">
    <property type="entry name" value="EF-hand_7"/>
    <property type="match status" value="1"/>
</dbReference>
<dbReference type="GO" id="GO:0005509">
    <property type="term" value="F:calcium ion binding"/>
    <property type="evidence" value="ECO:0007669"/>
    <property type="project" value="InterPro"/>
</dbReference>
<gene>
    <name evidence="2" type="ORF">E1298_15670</name>
</gene>
<dbReference type="Gene3D" id="1.10.238.10">
    <property type="entry name" value="EF-hand"/>
    <property type="match status" value="1"/>
</dbReference>